<evidence type="ECO:0000313" key="9">
    <source>
        <dbReference type="EMBL" id="MXV52144.1"/>
    </source>
</evidence>
<dbReference type="InterPro" id="IPR000700">
    <property type="entry name" value="PAS-assoc_C"/>
</dbReference>
<dbReference type="InterPro" id="IPR000014">
    <property type="entry name" value="PAS"/>
</dbReference>
<dbReference type="CDD" id="cd00130">
    <property type="entry name" value="PAS"/>
    <property type="match status" value="2"/>
</dbReference>
<dbReference type="NCBIfam" id="TIGR00229">
    <property type="entry name" value="sensory_box"/>
    <property type="match status" value="2"/>
</dbReference>
<feature type="domain" description="PAS" evidence="7">
    <location>
        <begin position="199"/>
        <end position="270"/>
    </location>
</feature>
<keyword evidence="6" id="KW-1133">Transmembrane helix</keyword>
<keyword evidence="10" id="KW-1185">Reference proteome</keyword>
<evidence type="ECO:0000256" key="4">
    <source>
        <dbReference type="ARBA" id="ARBA00022679"/>
    </source>
</evidence>
<comment type="catalytic activity">
    <reaction evidence="1">
        <text>ATP + protein L-histidine = ADP + protein N-phospho-L-histidine.</text>
        <dbReference type="EC" id="2.7.13.3"/>
    </reaction>
</comment>
<dbReference type="InterPro" id="IPR013655">
    <property type="entry name" value="PAS_fold_3"/>
</dbReference>
<evidence type="ECO:0000256" key="6">
    <source>
        <dbReference type="SAM" id="Phobius"/>
    </source>
</evidence>
<proteinExistence type="predicted"/>
<evidence type="ECO:0000256" key="5">
    <source>
        <dbReference type="ARBA" id="ARBA00022777"/>
    </source>
</evidence>
<dbReference type="GO" id="GO:0000155">
    <property type="term" value="F:phosphorelay sensor kinase activity"/>
    <property type="evidence" value="ECO:0007669"/>
    <property type="project" value="InterPro"/>
</dbReference>
<dbReference type="EMBL" id="WVHT01000006">
    <property type="protein sequence ID" value="MXV52144.1"/>
    <property type="molecule type" value="Genomic_DNA"/>
</dbReference>
<dbReference type="InterPro" id="IPR001610">
    <property type="entry name" value="PAC"/>
</dbReference>
<comment type="caution">
    <text evidence="9">The sequence shown here is derived from an EMBL/GenBank/DDBJ whole genome shotgun (WGS) entry which is preliminary data.</text>
</comment>
<sequence length="408" mass="47074">MSTAFKIAATFLILSILWITLSDYAVLMLPFDIRILQIINIFKGYFFVTITSILLYLLINSGSKKLLQKQKMLADAQELAKVGGWEYNITRKKFKLSPELQSALNVVAPNEYSEVSSIWEYIHPEDIERVKTALEETIAKGIDLRINHRIVKPDGQIRHISEIGKLETDPNGESYIYGTAQDITETIQLQNTLELTSEENRIFGDMLDKVESLIIMTDINAVTTWVNSAFERVSGYNLRDVKGKHIASYLIDKQISENNLNKLNNCIRQKKYCNIELLNHKKNGDAYWVEMNFNPMFDKNDKHIGYIAIEADITERKNAEEKISAQNSLLREVTWLTSHEIRRPISSLLALHELLKDSNSLIEKEEYFDMIDLCIRDIDNIVKKINTNINKIDNNLTNIDDQFKKNIH</sequence>
<protein>
    <recommendedName>
        <fullName evidence="2">histidine kinase</fullName>
        <ecNumber evidence="2">2.7.13.3</ecNumber>
    </recommendedName>
</protein>
<evidence type="ECO:0000256" key="3">
    <source>
        <dbReference type="ARBA" id="ARBA00022553"/>
    </source>
</evidence>
<dbReference type="PANTHER" id="PTHR43304">
    <property type="entry name" value="PHYTOCHROME-LIKE PROTEIN CPH1"/>
    <property type="match status" value="1"/>
</dbReference>
<dbReference type="PROSITE" id="PS50113">
    <property type="entry name" value="PAC"/>
    <property type="match status" value="2"/>
</dbReference>
<evidence type="ECO:0000259" key="7">
    <source>
        <dbReference type="PROSITE" id="PS50112"/>
    </source>
</evidence>
<dbReference type="PROSITE" id="PS50112">
    <property type="entry name" value="PAS"/>
    <property type="match status" value="1"/>
</dbReference>
<dbReference type="Gene3D" id="1.10.287.130">
    <property type="match status" value="1"/>
</dbReference>
<dbReference type="RefSeq" id="WP_160845317.1">
    <property type="nucleotide sequence ID" value="NZ_WVHT01000006.1"/>
</dbReference>
<feature type="domain" description="PAC" evidence="8">
    <location>
        <begin position="144"/>
        <end position="195"/>
    </location>
</feature>
<evidence type="ECO:0000313" key="10">
    <source>
        <dbReference type="Proteomes" id="UP000466586"/>
    </source>
</evidence>
<dbReference type="Pfam" id="PF00512">
    <property type="entry name" value="HisKA"/>
    <property type="match status" value="1"/>
</dbReference>
<dbReference type="InterPro" id="IPR036097">
    <property type="entry name" value="HisK_dim/P_sf"/>
</dbReference>
<feature type="domain" description="PAC" evidence="8">
    <location>
        <begin position="271"/>
        <end position="325"/>
    </location>
</feature>
<name>A0A7K1YC30_9SPHI</name>
<dbReference type="Gene3D" id="3.30.450.20">
    <property type="entry name" value="PAS domain"/>
    <property type="match status" value="2"/>
</dbReference>
<dbReference type="CDD" id="cd00082">
    <property type="entry name" value="HisKA"/>
    <property type="match status" value="1"/>
</dbReference>
<dbReference type="SUPFAM" id="SSF55785">
    <property type="entry name" value="PYP-like sensor domain (PAS domain)"/>
    <property type="match status" value="2"/>
</dbReference>
<dbReference type="Pfam" id="PF08447">
    <property type="entry name" value="PAS_3"/>
    <property type="match status" value="1"/>
</dbReference>
<keyword evidence="4" id="KW-0808">Transferase</keyword>
<dbReference type="InterPro" id="IPR052162">
    <property type="entry name" value="Sensor_kinase/Photoreceptor"/>
</dbReference>
<dbReference type="InterPro" id="IPR035965">
    <property type="entry name" value="PAS-like_dom_sf"/>
</dbReference>
<evidence type="ECO:0000256" key="1">
    <source>
        <dbReference type="ARBA" id="ARBA00000085"/>
    </source>
</evidence>
<reference evidence="9 10" key="1">
    <citation type="submission" date="2019-11" db="EMBL/GenBank/DDBJ databases">
        <title>Pedobacter sp. HMF7647 Genome sequencing and assembly.</title>
        <authorList>
            <person name="Kang H."/>
            <person name="Kim H."/>
            <person name="Joh K."/>
        </authorList>
    </citation>
    <scope>NUCLEOTIDE SEQUENCE [LARGE SCALE GENOMIC DNA]</scope>
    <source>
        <strain evidence="9 10">HMF7647</strain>
    </source>
</reference>
<accession>A0A7K1YC30</accession>
<gene>
    <name evidence="9" type="ORF">GS399_14290</name>
</gene>
<dbReference type="SMART" id="SM00086">
    <property type="entry name" value="PAC"/>
    <property type="match status" value="2"/>
</dbReference>
<evidence type="ECO:0000256" key="2">
    <source>
        <dbReference type="ARBA" id="ARBA00012438"/>
    </source>
</evidence>
<keyword evidence="6" id="KW-0472">Membrane</keyword>
<dbReference type="Proteomes" id="UP000466586">
    <property type="component" value="Unassembled WGS sequence"/>
</dbReference>
<organism evidence="9 10">
    <name type="scientific">Hufsiella arboris</name>
    <dbReference type="NCBI Taxonomy" id="2695275"/>
    <lineage>
        <taxon>Bacteria</taxon>
        <taxon>Pseudomonadati</taxon>
        <taxon>Bacteroidota</taxon>
        <taxon>Sphingobacteriia</taxon>
        <taxon>Sphingobacteriales</taxon>
        <taxon>Sphingobacteriaceae</taxon>
        <taxon>Hufsiella</taxon>
    </lineage>
</organism>
<keyword evidence="3" id="KW-0597">Phosphoprotein</keyword>
<dbReference type="EC" id="2.7.13.3" evidence="2"/>
<keyword evidence="6" id="KW-0812">Transmembrane</keyword>
<dbReference type="Pfam" id="PF13426">
    <property type="entry name" value="PAS_9"/>
    <property type="match status" value="1"/>
</dbReference>
<evidence type="ECO:0000259" key="8">
    <source>
        <dbReference type="PROSITE" id="PS50113"/>
    </source>
</evidence>
<dbReference type="SMART" id="SM00091">
    <property type="entry name" value="PAS"/>
    <property type="match status" value="2"/>
</dbReference>
<feature type="transmembrane region" description="Helical" evidence="6">
    <location>
        <begin position="38"/>
        <end position="59"/>
    </location>
</feature>
<dbReference type="Gene3D" id="2.10.70.100">
    <property type="match status" value="1"/>
</dbReference>
<dbReference type="InterPro" id="IPR003661">
    <property type="entry name" value="HisK_dim/P_dom"/>
</dbReference>
<dbReference type="AlphaFoldDB" id="A0A7K1YC30"/>
<keyword evidence="5" id="KW-0418">Kinase</keyword>
<dbReference type="SUPFAM" id="SSF47384">
    <property type="entry name" value="Homodimeric domain of signal transducing histidine kinase"/>
    <property type="match status" value="1"/>
</dbReference>
<dbReference type="PANTHER" id="PTHR43304:SF1">
    <property type="entry name" value="PAC DOMAIN-CONTAINING PROTEIN"/>
    <property type="match status" value="1"/>
</dbReference>